<evidence type="ECO:0000313" key="8">
    <source>
        <dbReference type="EMBL" id="ORX67338.1"/>
    </source>
</evidence>
<dbReference type="PROSITE" id="PS00344">
    <property type="entry name" value="GATA_ZN_FINGER_1"/>
    <property type="match status" value="1"/>
</dbReference>
<dbReference type="SMART" id="SM00401">
    <property type="entry name" value="ZnF_GATA"/>
    <property type="match status" value="1"/>
</dbReference>
<dbReference type="GO" id="GO:0000978">
    <property type="term" value="F:RNA polymerase II cis-regulatory region sequence-specific DNA binding"/>
    <property type="evidence" value="ECO:0007669"/>
    <property type="project" value="TreeGrafter"/>
</dbReference>
<evidence type="ECO:0000256" key="6">
    <source>
        <dbReference type="PROSITE-ProRule" id="PRU00094"/>
    </source>
</evidence>
<evidence type="ECO:0000256" key="1">
    <source>
        <dbReference type="ARBA" id="ARBA00004123"/>
    </source>
</evidence>
<evidence type="ECO:0000256" key="4">
    <source>
        <dbReference type="ARBA" id="ARBA00022833"/>
    </source>
</evidence>
<dbReference type="InterPro" id="IPR013088">
    <property type="entry name" value="Znf_NHR/GATA"/>
</dbReference>
<dbReference type="PANTHER" id="PTHR10071:SF281">
    <property type="entry name" value="BOX A-BINDING FACTOR-RELATED"/>
    <property type="match status" value="1"/>
</dbReference>
<keyword evidence="8" id="KW-0238">DNA-binding</keyword>
<dbReference type="SUPFAM" id="SSF57716">
    <property type="entry name" value="Glucocorticoid receptor-like (DNA-binding domain)"/>
    <property type="match status" value="1"/>
</dbReference>
<evidence type="ECO:0000259" key="7">
    <source>
        <dbReference type="PROSITE" id="PS50114"/>
    </source>
</evidence>
<evidence type="ECO:0000256" key="5">
    <source>
        <dbReference type="ARBA" id="ARBA00023242"/>
    </source>
</evidence>
<dbReference type="GeneID" id="63801016"/>
<dbReference type="GO" id="GO:0008270">
    <property type="term" value="F:zinc ion binding"/>
    <property type="evidence" value="ECO:0007669"/>
    <property type="project" value="UniProtKB-KW"/>
</dbReference>
<dbReference type="STRING" id="61395.A0A1Y1W1G6"/>
<gene>
    <name evidence="8" type="ORF">DL89DRAFT_219038</name>
</gene>
<dbReference type="Pfam" id="PF00320">
    <property type="entry name" value="GATA"/>
    <property type="match status" value="1"/>
</dbReference>
<proteinExistence type="predicted"/>
<evidence type="ECO:0000256" key="3">
    <source>
        <dbReference type="ARBA" id="ARBA00022771"/>
    </source>
</evidence>
<dbReference type="CDD" id="cd00202">
    <property type="entry name" value="ZnF_GATA"/>
    <property type="match status" value="1"/>
</dbReference>
<dbReference type="PROSITE" id="PS50114">
    <property type="entry name" value="GATA_ZN_FINGER_2"/>
    <property type="match status" value="1"/>
</dbReference>
<feature type="domain" description="GATA-type" evidence="7">
    <location>
        <begin position="1"/>
        <end position="48"/>
    </location>
</feature>
<comment type="subcellular location">
    <subcellularLocation>
        <location evidence="1">Nucleus</location>
    </subcellularLocation>
</comment>
<feature type="non-terminal residue" evidence="8">
    <location>
        <position position="50"/>
    </location>
</feature>
<reference evidence="8 9" key="1">
    <citation type="submission" date="2016-07" db="EMBL/GenBank/DDBJ databases">
        <title>Pervasive Adenine N6-methylation of Active Genes in Fungi.</title>
        <authorList>
            <consortium name="DOE Joint Genome Institute"/>
            <person name="Mondo S.J."/>
            <person name="Dannebaum R.O."/>
            <person name="Kuo R.C."/>
            <person name="Labutti K."/>
            <person name="Haridas S."/>
            <person name="Kuo A."/>
            <person name="Salamov A."/>
            <person name="Ahrendt S.R."/>
            <person name="Lipzen A."/>
            <person name="Sullivan W."/>
            <person name="Andreopoulos W.B."/>
            <person name="Clum A."/>
            <person name="Lindquist E."/>
            <person name="Daum C."/>
            <person name="Ramamoorthy G.K."/>
            <person name="Gryganskyi A."/>
            <person name="Culley D."/>
            <person name="Magnuson J.K."/>
            <person name="James T.Y."/>
            <person name="O'Malley M.A."/>
            <person name="Stajich J.E."/>
            <person name="Spatafora J.W."/>
            <person name="Visel A."/>
            <person name="Grigoriev I.V."/>
        </authorList>
    </citation>
    <scope>NUCLEOTIDE SEQUENCE [LARGE SCALE GENOMIC DNA]</scope>
    <source>
        <strain evidence="8 9">ATCC 12442</strain>
    </source>
</reference>
<evidence type="ECO:0000313" key="9">
    <source>
        <dbReference type="Proteomes" id="UP000193922"/>
    </source>
</evidence>
<protein>
    <submittedName>
        <fullName evidence="8">Glucocorticoid receptor-like (DNA-binding domain)</fullName>
    </submittedName>
</protein>
<organism evidence="8 9">
    <name type="scientific">Linderina pennispora</name>
    <dbReference type="NCBI Taxonomy" id="61395"/>
    <lineage>
        <taxon>Eukaryota</taxon>
        <taxon>Fungi</taxon>
        <taxon>Fungi incertae sedis</taxon>
        <taxon>Zoopagomycota</taxon>
        <taxon>Kickxellomycotina</taxon>
        <taxon>Kickxellomycetes</taxon>
        <taxon>Kickxellales</taxon>
        <taxon>Kickxellaceae</taxon>
        <taxon>Linderina</taxon>
    </lineage>
</organism>
<keyword evidence="8" id="KW-0675">Receptor</keyword>
<dbReference type="GO" id="GO:0000981">
    <property type="term" value="F:DNA-binding transcription factor activity, RNA polymerase II-specific"/>
    <property type="evidence" value="ECO:0007669"/>
    <property type="project" value="TreeGrafter"/>
</dbReference>
<keyword evidence="9" id="KW-1185">Reference proteome</keyword>
<sequence length="50" mass="5940">CFNCGTDYTPLWRRDAEGHVTCNACGLYYKLHGKHRPISMKRSSIKRRRR</sequence>
<dbReference type="GO" id="GO:0045944">
    <property type="term" value="P:positive regulation of transcription by RNA polymerase II"/>
    <property type="evidence" value="ECO:0007669"/>
    <property type="project" value="TreeGrafter"/>
</dbReference>
<dbReference type="InterPro" id="IPR039355">
    <property type="entry name" value="Transcription_factor_GATA"/>
</dbReference>
<comment type="caution">
    <text evidence="8">The sequence shown here is derived from an EMBL/GenBank/DDBJ whole genome shotgun (WGS) entry which is preliminary data.</text>
</comment>
<dbReference type="EMBL" id="MCFD01000013">
    <property type="protein sequence ID" value="ORX67338.1"/>
    <property type="molecule type" value="Genomic_DNA"/>
</dbReference>
<dbReference type="Gene3D" id="3.30.50.10">
    <property type="entry name" value="Erythroid Transcription Factor GATA-1, subunit A"/>
    <property type="match status" value="1"/>
</dbReference>
<dbReference type="InterPro" id="IPR000679">
    <property type="entry name" value="Znf_GATA"/>
</dbReference>
<feature type="non-terminal residue" evidence="8">
    <location>
        <position position="1"/>
    </location>
</feature>
<keyword evidence="3 6" id="KW-0863">Zinc-finger</keyword>
<keyword evidence="5" id="KW-0539">Nucleus</keyword>
<dbReference type="AlphaFoldDB" id="A0A1Y1W1G6"/>
<keyword evidence="2" id="KW-0479">Metal-binding</keyword>
<dbReference type="Proteomes" id="UP000193922">
    <property type="component" value="Unassembled WGS sequence"/>
</dbReference>
<dbReference type="FunFam" id="3.30.50.10:FF:000007">
    <property type="entry name" value="Nitrogen regulatory AreA, N-terminal"/>
    <property type="match status" value="1"/>
</dbReference>
<dbReference type="GO" id="GO:0005634">
    <property type="term" value="C:nucleus"/>
    <property type="evidence" value="ECO:0007669"/>
    <property type="project" value="UniProtKB-SubCell"/>
</dbReference>
<dbReference type="GO" id="GO:0000122">
    <property type="term" value="P:negative regulation of transcription by RNA polymerase II"/>
    <property type="evidence" value="ECO:0007669"/>
    <property type="project" value="TreeGrafter"/>
</dbReference>
<keyword evidence="4" id="KW-0862">Zinc</keyword>
<evidence type="ECO:0000256" key="2">
    <source>
        <dbReference type="ARBA" id="ARBA00022723"/>
    </source>
</evidence>
<dbReference type="RefSeq" id="XP_040741260.1">
    <property type="nucleotide sequence ID" value="XM_040884368.1"/>
</dbReference>
<dbReference type="PANTHER" id="PTHR10071">
    <property type="entry name" value="TRANSCRIPTION FACTOR GATA FAMILY MEMBER"/>
    <property type="match status" value="1"/>
</dbReference>
<accession>A0A1Y1W1G6</accession>
<name>A0A1Y1W1G6_9FUNG</name>